<feature type="signal peptide" evidence="2">
    <location>
        <begin position="1"/>
        <end position="24"/>
    </location>
</feature>
<protein>
    <submittedName>
        <fullName evidence="3">Uncharacterized protein</fullName>
    </submittedName>
</protein>
<feature type="region of interest" description="Disordered" evidence="1">
    <location>
        <begin position="30"/>
        <end position="78"/>
    </location>
</feature>
<name>A0A917IHK0_9MICO</name>
<evidence type="ECO:0000313" key="4">
    <source>
        <dbReference type="Proteomes" id="UP000657592"/>
    </source>
</evidence>
<evidence type="ECO:0000313" key="3">
    <source>
        <dbReference type="EMBL" id="GGH46615.1"/>
    </source>
</evidence>
<evidence type="ECO:0000256" key="1">
    <source>
        <dbReference type="SAM" id="MobiDB-lite"/>
    </source>
</evidence>
<evidence type="ECO:0000256" key="2">
    <source>
        <dbReference type="SAM" id="SignalP"/>
    </source>
</evidence>
<dbReference type="EMBL" id="BMJY01000010">
    <property type="protein sequence ID" value="GGH46615.1"/>
    <property type="molecule type" value="Genomic_DNA"/>
</dbReference>
<gene>
    <name evidence="3" type="ORF">GCM10010921_22820</name>
</gene>
<sequence>MQRTFRGRTAGSALAALLVASALAGCGQADDAGPGTTIPPTDPPAGGDEMVTPSPPATEQGGGSADPAGWTIDDGELGPLEIGDDFAETLAALPAGEWTQLESCEWVASYQGAGEAYSLWFARESGSASGPITTIAVEGGVDAAGAGPRTDDGGLGLGSTREEVLAEFSGAEESASSIPARSFLRVADDDDDDGALYFVFSEDTEGAYSVVLTTNEEPPYEVCA</sequence>
<proteinExistence type="predicted"/>
<comment type="caution">
    <text evidence="3">The sequence shown here is derived from an EMBL/GenBank/DDBJ whole genome shotgun (WGS) entry which is preliminary data.</text>
</comment>
<reference evidence="3" key="2">
    <citation type="submission" date="2020-09" db="EMBL/GenBank/DDBJ databases">
        <authorList>
            <person name="Sun Q."/>
            <person name="Zhou Y."/>
        </authorList>
    </citation>
    <scope>NUCLEOTIDE SEQUENCE</scope>
    <source>
        <strain evidence="3">CGMCC 1.15794</strain>
    </source>
</reference>
<keyword evidence="4" id="KW-1185">Reference proteome</keyword>
<dbReference type="AlphaFoldDB" id="A0A917IHK0"/>
<keyword evidence="2" id="KW-0732">Signal</keyword>
<accession>A0A917IHK0</accession>
<dbReference type="RefSeq" id="WP_188756421.1">
    <property type="nucleotide sequence ID" value="NZ_BMJY01000010.1"/>
</dbReference>
<dbReference type="PROSITE" id="PS51257">
    <property type="entry name" value="PROKAR_LIPOPROTEIN"/>
    <property type="match status" value="1"/>
</dbReference>
<feature type="compositionally biased region" description="Low complexity" evidence="1">
    <location>
        <begin position="30"/>
        <end position="48"/>
    </location>
</feature>
<feature type="chain" id="PRO_5038514875" evidence="2">
    <location>
        <begin position="25"/>
        <end position="224"/>
    </location>
</feature>
<organism evidence="3 4">
    <name type="scientific">Microbacterium album</name>
    <dbReference type="NCBI Taxonomy" id="2053191"/>
    <lineage>
        <taxon>Bacteria</taxon>
        <taxon>Bacillati</taxon>
        <taxon>Actinomycetota</taxon>
        <taxon>Actinomycetes</taxon>
        <taxon>Micrococcales</taxon>
        <taxon>Microbacteriaceae</taxon>
        <taxon>Microbacterium</taxon>
    </lineage>
</organism>
<dbReference type="Proteomes" id="UP000657592">
    <property type="component" value="Unassembled WGS sequence"/>
</dbReference>
<reference evidence="3" key="1">
    <citation type="journal article" date="2014" name="Int. J. Syst. Evol. Microbiol.">
        <title>Complete genome sequence of Corynebacterium casei LMG S-19264T (=DSM 44701T), isolated from a smear-ripened cheese.</title>
        <authorList>
            <consortium name="US DOE Joint Genome Institute (JGI-PGF)"/>
            <person name="Walter F."/>
            <person name="Albersmeier A."/>
            <person name="Kalinowski J."/>
            <person name="Ruckert C."/>
        </authorList>
    </citation>
    <scope>NUCLEOTIDE SEQUENCE</scope>
    <source>
        <strain evidence="3">CGMCC 1.15794</strain>
    </source>
</reference>